<dbReference type="Pfam" id="PF05013">
    <property type="entry name" value="FGase"/>
    <property type="match status" value="1"/>
</dbReference>
<dbReference type="InterPro" id="IPR011227">
    <property type="entry name" value="UCP029730"/>
</dbReference>
<dbReference type="Gene3D" id="3.40.630.40">
    <property type="entry name" value="Zn-dependent exopeptidases"/>
    <property type="match status" value="1"/>
</dbReference>
<reference evidence="1" key="1">
    <citation type="journal article" date="2002" name="J. Bacteriol.">
        <title>Gene islands integrated into tRNA(Gly) genes confer genome diversity on a Pseudomonas aeruginosa clone.</title>
        <authorList>
            <person name="Larbig K.D."/>
            <person name="Christmann A."/>
            <person name="Johann A."/>
            <person name="Klockgether J."/>
            <person name="Hartsch T."/>
            <person name="Merkl R."/>
            <person name="Wiehlmann L."/>
            <person name="Fritz H.-J."/>
            <person name="Tuemmler B."/>
        </authorList>
    </citation>
    <scope>NUCLEOTIDE SEQUENCE</scope>
    <source>
        <strain evidence="1">SG17M</strain>
    </source>
</reference>
<organism evidence="1">
    <name type="scientific">Pseudomonas aeruginosa</name>
    <dbReference type="NCBI Taxonomy" id="287"/>
    <lineage>
        <taxon>Bacteria</taxon>
        <taxon>Pseudomonadati</taxon>
        <taxon>Pseudomonadota</taxon>
        <taxon>Gammaproteobacteria</taxon>
        <taxon>Pseudomonadales</taxon>
        <taxon>Pseudomonadaceae</taxon>
        <taxon>Pseudomonas</taxon>
    </lineage>
</organism>
<name>Q8GPZ1_PSEAI</name>
<sequence length="258" mass="28858">MNQYVTIEADEIARYASDAVSVTPGGENVDIVLLCEHGGRRIPAAWDNLGLPEAFLETHFCQDLGSRDLTLSVAKKLGATAIVSNYSRLFLDYNRKKHDPGCIRLDIGGIPIPGNLNLNEAERDVREQVARHPVEKAVADWVEGEVSRAKAIISIHSFSPLWDNTFRSCQVGVMWKHDDRLPLQLIQAIGQQDVFRVADNEPYSFKENDWFTLDRHGILVGVPNAYIEVRNDLIQNAAAIDKMSDMLAKAIERTCLAF</sequence>
<dbReference type="AlphaFoldDB" id="Q8GPZ1"/>
<protein>
    <submittedName>
        <fullName evidence="1">Uncharacterized protein ORF SG9</fullName>
    </submittedName>
</protein>
<dbReference type="SUPFAM" id="SSF53187">
    <property type="entry name" value="Zn-dependent exopeptidases"/>
    <property type="match status" value="1"/>
</dbReference>
<gene>
    <name evidence="1" type="primary">ORF SG9</name>
</gene>
<dbReference type="InterPro" id="IPR007709">
    <property type="entry name" value="N-FG_amidohydro"/>
</dbReference>
<dbReference type="PIRSF" id="PIRSF029730">
    <property type="entry name" value="UCP029730"/>
    <property type="match status" value="1"/>
</dbReference>
<accession>Q8GPZ1</accession>
<evidence type="ECO:0000313" key="1">
    <source>
        <dbReference type="EMBL" id="AAN62231.1"/>
    </source>
</evidence>
<dbReference type="RefSeq" id="WP_031755131.1">
    <property type="nucleotide sequence ID" value="NZ_LLUW01000023.1"/>
</dbReference>
<dbReference type="EMBL" id="AF440524">
    <property type="protein sequence ID" value="AAN62231.1"/>
    <property type="molecule type" value="Genomic_DNA"/>
</dbReference>
<proteinExistence type="predicted"/>